<organism evidence="2 3">
    <name type="scientific">Noviherbaspirillum album</name>
    <dbReference type="NCBI Taxonomy" id="3080276"/>
    <lineage>
        <taxon>Bacteria</taxon>
        <taxon>Pseudomonadati</taxon>
        <taxon>Pseudomonadota</taxon>
        <taxon>Betaproteobacteria</taxon>
        <taxon>Burkholderiales</taxon>
        <taxon>Oxalobacteraceae</taxon>
        <taxon>Noviherbaspirillum</taxon>
    </lineage>
</organism>
<dbReference type="Proteomes" id="UP001352263">
    <property type="component" value="Unassembled WGS sequence"/>
</dbReference>
<feature type="chain" id="PRO_5045726359" description="DUF4440 domain-containing protein" evidence="1">
    <location>
        <begin position="30"/>
        <end position="171"/>
    </location>
</feature>
<sequence length="171" mass="18846">MRPALFPASAVAVLILGAAAASASASAFAQPVSPMSAAAVPPAALEQAVETFLQQFISPDKSPEAQAQFFADGVDYYEFGPTTRNEIVRDVRHYSRRWPMRNYRLARIDYITPDPASDSVFVSYVLEYEVSSSQRHARGQANYGAVIANLHSEPKIEWIRERVVGKRQAAE</sequence>
<comment type="caution">
    <text evidence="2">The sequence shown here is derived from an EMBL/GenBank/DDBJ whole genome shotgun (WGS) entry which is preliminary data.</text>
</comment>
<dbReference type="RefSeq" id="WP_326506283.1">
    <property type="nucleotide sequence ID" value="NZ_JAWIIV010000007.1"/>
</dbReference>
<evidence type="ECO:0008006" key="4">
    <source>
        <dbReference type="Google" id="ProtNLM"/>
    </source>
</evidence>
<feature type="signal peptide" evidence="1">
    <location>
        <begin position="1"/>
        <end position="29"/>
    </location>
</feature>
<accession>A0ABU6J7D8</accession>
<gene>
    <name evidence="2" type="ORF">RY831_10425</name>
</gene>
<protein>
    <recommendedName>
        <fullName evidence="4">DUF4440 domain-containing protein</fullName>
    </recommendedName>
</protein>
<keyword evidence="3" id="KW-1185">Reference proteome</keyword>
<proteinExistence type="predicted"/>
<name>A0ABU6J7D8_9BURK</name>
<evidence type="ECO:0000256" key="1">
    <source>
        <dbReference type="SAM" id="SignalP"/>
    </source>
</evidence>
<dbReference type="EMBL" id="JAWIIV010000007">
    <property type="protein sequence ID" value="MEC4719567.1"/>
    <property type="molecule type" value="Genomic_DNA"/>
</dbReference>
<reference evidence="2 3" key="1">
    <citation type="submission" date="2023-10" db="EMBL/GenBank/DDBJ databases">
        <title>Noviherbaspirillum sp. CPCC 100848 genome assembly.</title>
        <authorList>
            <person name="Li X.Y."/>
            <person name="Fang X.M."/>
        </authorList>
    </citation>
    <scope>NUCLEOTIDE SEQUENCE [LARGE SCALE GENOMIC DNA]</scope>
    <source>
        <strain evidence="2 3">CPCC 100848</strain>
    </source>
</reference>
<keyword evidence="1" id="KW-0732">Signal</keyword>
<evidence type="ECO:0000313" key="2">
    <source>
        <dbReference type="EMBL" id="MEC4719567.1"/>
    </source>
</evidence>
<evidence type="ECO:0000313" key="3">
    <source>
        <dbReference type="Proteomes" id="UP001352263"/>
    </source>
</evidence>